<dbReference type="PANTHER" id="PTHR11972">
    <property type="entry name" value="NADPH OXIDASE"/>
    <property type="match status" value="1"/>
</dbReference>
<reference evidence="17" key="1">
    <citation type="submission" date="2010-11" db="EMBL/GenBank/DDBJ databases">
        <title>Cloning of a cDNA encoding a respiratory burst oxidase homologue (Rboh) from Cassava (Manihot esculenta Crantz).</title>
        <authorList>
            <person name="Zou Z."/>
        </authorList>
    </citation>
    <scope>NUCLEOTIDE SEQUENCE</scope>
</reference>
<feature type="transmembrane region" description="Helical" evidence="14">
    <location>
        <begin position="464"/>
        <end position="491"/>
    </location>
</feature>
<dbReference type="InterPro" id="IPR013130">
    <property type="entry name" value="Fe3_Rdtase_TM_dom"/>
</dbReference>
<evidence type="ECO:0000256" key="14">
    <source>
        <dbReference type="SAM" id="Phobius"/>
    </source>
</evidence>
<evidence type="ECO:0000256" key="10">
    <source>
        <dbReference type="ARBA" id="ARBA00022989"/>
    </source>
</evidence>
<feature type="transmembrane region" description="Helical" evidence="14">
    <location>
        <begin position="511"/>
        <end position="532"/>
    </location>
</feature>
<reference evidence="18 19" key="2">
    <citation type="submission" date="2016-02" db="EMBL/GenBank/DDBJ databases">
        <title>WGS assembly of Manihot esculenta.</title>
        <authorList>
            <person name="Bredeson J.V."/>
            <person name="Prochnik S.E."/>
            <person name="Lyons J.B."/>
            <person name="Schmutz J."/>
            <person name="Grimwood J."/>
            <person name="Vrebalov J."/>
            <person name="Bart R.S."/>
            <person name="Amuge T."/>
            <person name="Ferguson M.E."/>
            <person name="Green R."/>
            <person name="Putnam N."/>
            <person name="Stites J."/>
            <person name="Rounsley S."/>
            <person name="Rokhsar D.S."/>
        </authorList>
    </citation>
    <scope>NUCLEOTIDE SEQUENCE [LARGE SCALE GENOMIC DNA]</scope>
    <source>
        <strain evidence="19">cv. AM560-2</strain>
        <tissue evidence="18">Leaf</tissue>
    </source>
</reference>
<keyword evidence="6" id="KW-0479">Metal-binding</keyword>
<dbReference type="CDD" id="cd06186">
    <property type="entry name" value="NOX_Duox_like_FAD_NADP"/>
    <property type="match status" value="1"/>
</dbReference>
<dbReference type="PRINTS" id="PR00466">
    <property type="entry name" value="GP91PHOX"/>
</dbReference>
<comment type="similarity">
    <text evidence="2">Belongs to the RBOH (TC 5.B.1.3) family.</text>
</comment>
<keyword evidence="11 17" id="KW-0560">Oxidoreductase</keyword>
<sequence length="883" mass="100612">MNKQGDQSTRWILDGVEADRMDEESKNHLPHRSRNAKSGNLGKHSGNLGMHTSKNSSSPGTYSGNLGQTLKRTTSQFGGSIWKTTSNALRISSVLTPSPPPPPRRRPERVERTASAAARGLKGLRFLDRTMTGKEMDAWRSIENRFHQFAVDDRLPKEKFGICIGMGDSKEFAGEVFDAIARRKNIDTTNGITKDEVKLFWEDMTRQDLDARLQIFFDMCDKNGDGKLSEDEVKEVILLSASANKLTNLNQQAATYAALIMEELDPDHLGYIEMWHLEILLREMVNNDESVHKLKKANTLTRAMIPRRYRTPLSKTFSLATEFIYENWMRIWAINIWLFINFLLVLWKFEEYVHSPTFKITGYCVCIAKAAGETLKFNMALILVPVCRRTLTNLRSTCLSKAIPFDDNIKFHQIIATAISIGTLMHVMAHLTCNYPRLSSCPKLKFMIYLGPVLGYQQPTYGGLMLTTVSITGVALTLIMAVSFTLATHYFRRNIVKLPGVFHRLAGFNSFWYAHHFLILAYVLLILHGYYLIFPKPWYQKTTWMYLVAPLLLYAGERLFSGYQEHNHQVNVVKAVIYSGNVLALYITKPQGFKYRSGMYLFVKCPDISKFEWHPFSITSAPGDDYLSVHIRTLGDWTTELKSIFEKVCEPPPSDKQQPKRGNLKRIETRALSTANYDEIQATFPQILIKGPFGAPAQSYTQYDILLLIGLGIGATPFISIAKDLLYQIKQNNLGPGKSVEPARKCAERAYFYWVTREQASFEWFKGVMDDIAEFDRNNVIEMHNYLTSVYEQGDARSALIGMVQQLQHAKNGIDIVSQSRIKTHFARPNWRKVLSQLASTHPASRIGVFYCGSSTLAKPLKKLCHEFSLDSTTRFEFHKENF</sequence>
<dbReference type="PANTHER" id="PTHR11972:SF54">
    <property type="entry name" value="RESPIRATORY BURST OXIDASE HOMOLOG PROTEIN J-RELATED"/>
    <property type="match status" value="1"/>
</dbReference>
<feature type="compositionally biased region" description="Basic and acidic residues" evidence="13">
    <location>
        <begin position="17"/>
        <end position="27"/>
    </location>
</feature>
<dbReference type="InterPro" id="IPR039261">
    <property type="entry name" value="FNR_nucleotide-bd"/>
</dbReference>
<dbReference type="OrthoDB" id="167398at2759"/>
<keyword evidence="19" id="KW-1185">Reference proteome</keyword>
<feature type="domain" description="EF-hand" evidence="15">
    <location>
        <begin position="208"/>
        <end position="243"/>
    </location>
</feature>
<dbReference type="Proteomes" id="UP000091857">
    <property type="component" value="Chromosome 4"/>
</dbReference>
<dbReference type="InterPro" id="IPR013121">
    <property type="entry name" value="Fe_red_NAD-bd_6"/>
</dbReference>
<keyword evidence="10 14" id="KW-1133">Transmembrane helix</keyword>
<evidence type="ECO:0000256" key="5">
    <source>
        <dbReference type="ARBA" id="ARBA00022692"/>
    </source>
</evidence>
<feature type="domain" description="FAD-binding FR-type" evidence="16">
    <location>
        <begin position="565"/>
        <end position="699"/>
    </location>
</feature>
<dbReference type="InterPro" id="IPR018247">
    <property type="entry name" value="EF_Hand_1_Ca_BS"/>
</dbReference>
<dbReference type="Gene3D" id="1.10.238.10">
    <property type="entry name" value="EF-hand"/>
    <property type="match status" value="1"/>
</dbReference>
<feature type="region of interest" description="Disordered" evidence="13">
    <location>
        <begin position="91"/>
        <end position="114"/>
    </location>
</feature>
<dbReference type="Gene3D" id="2.40.30.10">
    <property type="entry name" value="Translation factors"/>
    <property type="match status" value="1"/>
</dbReference>
<evidence type="ECO:0000256" key="3">
    <source>
        <dbReference type="ARBA" id="ARBA00022559"/>
    </source>
</evidence>
<evidence type="ECO:0000259" key="15">
    <source>
        <dbReference type="PROSITE" id="PS50222"/>
    </source>
</evidence>
<gene>
    <name evidence="17" type="primary">RbohH</name>
    <name evidence="18" type="ORF">MANES_04G028100</name>
</gene>
<keyword evidence="8" id="KW-0106">Calcium</keyword>
<dbReference type="OMA" id="FTFAKEH"/>
<dbReference type="PROSITE" id="PS51384">
    <property type="entry name" value="FAD_FR"/>
    <property type="match status" value="1"/>
</dbReference>
<dbReference type="SUPFAM" id="SSF52343">
    <property type="entry name" value="Ferredoxin reductase-like, C-terminal NADP-linked domain"/>
    <property type="match status" value="1"/>
</dbReference>
<feature type="compositionally biased region" description="Polar residues" evidence="13">
    <location>
        <begin position="1"/>
        <end position="10"/>
    </location>
</feature>
<dbReference type="EMBL" id="CM004390">
    <property type="protein sequence ID" value="OAY51732.1"/>
    <property type="molecule type" value="Genomic_DNA"/>
</dbReference>
<dbReference type="GO" id="GO:0005886">
    <property type="term" value="C:plasma membrane"/>
    <property type="evidence" value="ECO:0000318"/>
    <property type="project" value="GO_Central"/>
</dbReference>
<dbReference type="InterPro" id="IPR050369">
    <property type="entry name" value="RBOH/FRE"/>
</dbReference>
<evidence type="ECO:0000256" key="2">
    <source>
        <dbReference type="ARBA" id="ARBA00007975"/>
    </source>
</evidence>
<evidence type="ECO:0000256" key="11">
    <source>
        <dbReference type="ARBA" id="ARBA00023002"/>
    </source>
</evidence>
<feature type="compositionally biased region" description="Polar residues" evidence="13">
    <location>
        <begin position="50"/>
        <end position="70"/>
    </location>
</feature>
<dbReference type="EMBL" id="HQ599252">
    <property type="protein sequence ID" value="ADR70885.1"/>
    <property type="molecule type" value="mRNA"/>
</dbReference>
<organism evidence="17">
    <name type="scientific">Manihot esculenta</name>
    <name type="common">Cassava</name>
    <name type="synonym">Jatropha manihot</name>
    <dbReference type="NCBI Taxonomy" id="3983"/>
    <lineage>
        <taxon>Eukaryota</taxon>
        <taxon>Viridiplantae</taxon>
        <taxon>Streptophyta</taxon>
        <taxon>Embryophyta</taxon>
        <taxon>Tracheophyta</taxon>
        <taxon>Spermatophyta</taxon>
        <taxon>Magnoliopsida</taxon>
        <taxon>eudicotyledons</taxon>
        <taxon>Gunneridae</taxon>
        <taxon>Pentapetalae</taxon>
        <taxon>rosids</taxon>
        <taxon>fabids</taxon>
        <taxon>Malpighiales</taxon>
        <taxon>Euphorbiaceae</taxon>
        <taxon>Crotonoideae</taxon>
        <taxon>Manihoteae</taxon>
        <taxon>Manihot</taxon>
    </lineage>
</organism>
<dbReference type="InterPro" id="IPR011992">
    <property type="entry name" value="EF-hand-dom_pair"/>
</dbReference>
<evidence type="ECO:0000256" key="12">
    <source>
        <dbReference type="ARBA" id="ARBA00023136"/>
    </source>
</evidence>
<dbReference type="InterPro" id="IPR000778">
    <property type="entry name" value="Cyt_b245_heavy_chain"/>
</dbReference>
<dbReference type="Gramene" id="Manes.04G028100.1.v8.1">
    <property type="protein sequence ID" value="Manes.04G028100.1.v8.1.CDS"/>
    <property type="gene ID" value="Manes.04G028100.v8.1"/>
</dbReference>
<evidence type="ECO:0000256" key="8">
    <source>
        <dbReference type="ARBA" id="ARBA00022837"/>
    </source>
</evidence>
<dbReference type="SUPFAM" id="SSF63380">
    <property type="entry name" value="Riboflavin synthase domain-like"/>
    <property type="match status" value="1"/>
</dbReference>
<evidence type="ECO:0000313" key="18">
    <source>
        <dbReference type="EMBL" id="OAY51732.1"/>
    </source>
</evidence>
<accession>V9HYZ9</accession>
<dbReference type="InterPro" id="IPR013112">
    <property type="entry name" value="FAD-bd_8"/>
</dbReference>
<evidence type="ECO:0000313" key="19">
    <source>
        <dbReference type="Proteomes" id="UP000091857"/>
    </source>
</evidence>
<keyword evidence="5 14" id="KW-0812">Transmembrane</keyword>
<dbReference type="GO" id="GO:0005509">
    <property type="term" value="F:calcium ion binding"/>
    <property type="evidence" value="ECO:0007669"/>
    <property type="project" value="InterPro"/>
</dbReference>
<dbReference type="InterPro" id="IPR013623">
    <property type="entry name" value="NADPH_Ox"/>
</dbReference>
<comment type="subcellular location">
    <subcellularLocation>
        <location evidence="1">Membrane</location>
        <topology evidence="1">Multi-pass membrane protein</topology>
    </subcellularLocation>
</comment>
<dbReference type="CDD" id="cd00051">
    <property type="entry name" value="EFh"/>
    <property type="match status" value="1"/>
</dbReference>
<feature type="transmembrane region" description="Helical" evidence="14">
    <location>
        <begin position="328"/>
        <end position="349"/>
    </location>
</feature>
<dbReference type="InterPro" id="IPR017927">
    <property type="entry name" value="FAD-bd_FR_type"/>
</dbReference>
<keyword evidence="12 14" id="KW-0472">Membrane</keyword>
<dbReference type="SFLD" id="SFLDG01169">
    <property type="entry name" value="NADPH_oxidase_subgroup_(NOX)"/>
    <property type="match status" value="1"/>
</dbReference>
<keyword evidence="9" id="KW-0521">NADP</keyword>
<proteinExistence type="evidence at transcript level"/>
<dbReference type="PROSITE" id="PS00018">
    <property type="entry name" value="EF_HAND_1"/>
    <property type="match status" value="1"/>
</dbReference>
<dbReference type="AlphaFoldDB" id="V9HYZ9"/>
<feature type="region of interest" description="Disordered" evidence="13">
    <location>
        <begin position="1"/>
        <end position="70"/>
    </location>
</feature>
<dbReference type="SMR" id="V9HYZ9"/>
<evidence type="ECO:0000256" key="4">
    <source>
        <dbReference type="ARBA" id="ARBA00022630"/>
    </source>
</evidence>
<keyword evidence="4" id="KW-0285">Flavoprotein</keyword>
<dbReference type="Pfam" id="PF08414">
    <property type="entry name" value="NADPH_Ox"/>
    <property type="match status" value="1"/>
</dbReference>
<name>V9HYZ9_MANES</name>
<dbReference type="Pfam" id="PF08030">
    <property type="entry name" value="NAD_binding_6"/>
    <property type="match status" value="1"/>
</dbReference>
<dbReference type="EC" id="1.6.3.1" evidence="17"/>
<dbReference type="InterPro" id="IPR017938">
    <property type="entry name" value="Riboflavin_synthase-like_b-brl"/>
</dbReference>
<evidence type="ECO:0000259" key="16">
    <source>
        <dbReference type="PROSITE" id="PS51384"/>
    </source>
</evidence>
<evidence type="ECO:0000313" key="17">
    <source>
        <dbReference type="EMBL" id="ADR70885.1"/>
    </source>
</evidence>
<evidence type="ECO:0000256" key="1">
    <source>
        <dbReference type="ARBA" id="ARBA00004141"/>
    </source>
</evidence>
<dbReference type="InterPro" id="IPR002048">
    <property type="entry name" value="EF_hand_dom"/>
</dbReference>
<dbReference type="SUPFAM" id="SSF47473">
    <property type="entry name" value="EF-hand"/>
    <property type="match status" value="1"/>
</dbReference>
<evidence type="ECO:0000256" key="9">
    <source>
        <dbReference type="ARBA" id="ARBA00022857"/>
    </source>
</evidence>
<dbReference type="Pfam" id="PF08022">
    <property type="entry name" value="FAD_binding_8"/>
    <property type="match status" value="1"/>
</dbReference>
<keyword evidence="7" id="KW-0274">FAD</keyword>
<dbReference type="GO" id="GO:0016174">
    <property type="term" value="F:NAD(P)H oxidase H2O2-forming activity"/>
    <property type="evidence" value="ECO:0000318"/>
    <property type="project" value="GO_Central"/>
</dbReference>
<dbReference type="FunFam" id="2.40.30.10:FF:000019">
    <property type="entry name" value="Respiratory burst oxidase homolog A"/>
    <property type="match status" value="1"/>
</dbReference>
<dbReference type="Gene3D" id="3.40.50.80">
    <property type="entry name" value="Nucleotide-binding domain of ferredoxin-NADP reductase (FNR) module"/>
    <property type="match status" value="1"/>
</dbReference>
<evidence type="ECO:0000256" key="7">
    <source>
        <dbReference type="ARBA" id="ARBA00022827"/>
    </source>
</evidence>
<evidence type="ECO:0000256" key="13">
    <source>
        <dbReference type="SAM" id="MobiDB-lite"/>
    </source>
</evidence>
<dbReference type="GO" id="GO:0004601">
    <property type="term" value="F:peroxidase activity"/>
    <property type="evidence" value="ECO:0007669"/>
    <property type="project" value="UniProtKB-KW"/>
</dbReference>
<evidence type="ECO:0000256" key="6">
    <source>
        <dbReference type="ARBA" id="ARBA00022723"/>
    </source>
</evidence>
<dbReference type="Pfam" id="PF01794">
    <property type="entry name" value="Ferric_reduct"/>
    <property type="match status" value="1"/>
</dbReference>
<protein>
    <submittedName>
        <fullName evidence="17">Respiratory burst oxidase H</fullName>
        <ecNumber evidence="17">1.6.3.1</ecNumber>
    </submittedName>
</protein>
<keyword evidence="3" id="KW-0575">Peroxidase</keyword>
<dbReference type="FunFam" id="1.10.238.10:FF:000049">
    <property type="entry name" value="Respiratory burst oxidase homolog A"/>
    <property type="match status" value="1"/>
</dbReference>
<dbReference type="PROSITE" id="PS50222">
    <property type="entry name" value="EF_HAND_2"/>
    <property type="match status" value="1"/>
</dbReference>